<keyword evidence="1" id="KW-0812">Transmembrane</keyword>
<evidence type="ECO:0000256" key="1">
    <source>
        <dbReference type="SAM" id="Phobius"/>
    </source>
</evidence>
<feature type="domain" description="DUF4349" evidence="2">
    <location>
        <begin position="164"/>
        <end position="367"/>
    </location>
</feature>
<gene>
    <name evidence="3" type="ORF">MDNCFBIC_00001</name>
</gene>
<sequence>MVTGWLRLQKTTLMMRTLLNLEVQNRIYRILKQDGFIFITSTRFVAIKKLIKGKKQTGVLGNKTKMEKYTKVAAVVVLCILAASAGFLVSTLPYLAGPTDYSQQKGYPMEEGGGFALPPELPMPMPMPTPVPRAAPESLMPKYGEKTVSVGTSEPQYTDTDTERKIIQTASLRIEVKDFQSSSDAVIDIVERSNGFISDSHSYVTDTGRKRGSITIRIPADRFIAVIGEIACVGDVKSKSTSGEDVTEEYIDLTARLNNSERQEQRLLEILDMANNTKEVLEVEHEIWRVRTEIERLTGRIKYLDNRVELSTISVSLYEPEPITHSWGIRDAIRSAFGGFVSVIRGLIILVGYALPILILVGFGWLVKSKLMPRLRKEREGKVKE</sequence>
<keyword evidence="1" id="KW-1133">Transmembrane helix</keyword>
<dbReference type="EMBL" id="MT631502">
    <property type="protein sequence ID" value="QNO52131.1"/>
    <property type="molecule type" value="Genomic_DNA"/>
</dbReference>
<evidence type="ECO:0000259" key="2">
    <source>
        <dbReference type="Pfam" id="PF14257"/>
    </source>
</evidence>
<keyword evidence="1" id="KW-0472">Membrane</keyword>
<dbReference type="InterPro" id="IPR025645">
    <property type="entry name" value="DUF4349"/>
</dbReference>
<dbReference type="AlphaFoldDB" id="A0A7G9YVU7"/>
<feature type="transmembrane region" description="Helical" evidence="1">
    <location>
        <begin position="72"/>
        <end position="95"/>
    </location>
</feature>
<protein>
    <recommendedName>
        <fullName evidence="2">DUF4349 domain-containing protein</fullName>
    </recommendedName>
</protein>
<organism evidence="3">
    <name type="scientific">Candidatus Methanophagaceae archaeon ANME-1 ERB6</name>
    <dbReference type="NCBI Taxonomy" id="2759912"/>
    <lineage>
        <taxon>Archaea</taxon>
        <taxon>Methanobacteriati</taxon>
        <taxon>Methanobacteriota</taxon>
        <taxon>Stenosarchaea group</taxon>
        <taxon>Methanomicrobia</taxon>
        <taxon>Candidatus Methanophagales</taxon>
        <taxon>Candidatus Methanophagaceae</taxon>
    </lineage>
</organism>
<accession>A0A7G9YVU7</accession>
<dbReference type="Pfam" id="PF14257">
    <property type="entry name" value="DUF4349"/>
    <property type="match status" value="1"/>
</dbReference>
<feature type="transmembrane region" description="Helical" evidence="1">
    <location>
        <begin position="343"/>
        <end position="367"/>
    </location>
</feature>
<proteinExistence type="predicted"/>
<name>A0A7G9YVU7_9EURY</name>
<reference evidence="3" key="1">
    <citation type="submission" date="2020-06" db="EMBL/GenBank/DDBJ databases">
        <title>Unique genomic features of the anaerobic methanotrophic archaea.</title>
        <authorList>
            <person name="Chadwick G.L."/>
            <person name="Skennerton C.T."/>
            <person name="Laso-Perez R."/>
            <person name="Leu A.O."/>
            <person name="Speth D.R."/>
            <person name="Yu H."/>
            <person name="Morgan-Lang C."/>
            <person name="Hatzenpichler R."/>
            <person name="Goudeau D."/>
            <person name="Malmstrom R."/>
            <person name="Brazelton W.J."/>
            <person name="Woyke T."/>
            <person name="Hallam S.J."/>
            <person name="Tyson G.W."/>
            <person name="Wegener G."/>
            <person name="Boetius A."/>
            <person name="Orphan V."/>
        </authorList>
    </citation>
    <scope>NUCLEOTIDE SEQUENCE</scope>
</reference>
<evidence type="ECO:0000313" key="3">
    <source>
        <dbReference type="EMBL" id="QNO52131.1"/>
    </source>
</evidence>